<proteinExistence type="predicted"/>
<protein>
    <submittedName>
        <fullName evidence="1">Uncharacterized protein</fullName>
    </submittedName>
</protein>
<comment type="caution">
    <text evidence="1">The sequence shown here is derived from an EMBL/GenBank/DDBJ whole genome shotgun (WGS) entry which is preliminary data.</text>
</comment>
<name>A0A4Y2PDN7_ARAVE</name>
<dbReference type="AlphaFoldDB" id="A0A4Y2PDN7"/>
<accession>A0A4Y2PDN7</accession>
<organism evidence="1 2">
    <name type="scientific">Araneus ventricosus</name>
    <name type="common">Orbweaver spider</name>
    <name type="synonym">Epeira ventricosa</name>
    <dbReference type="NCBI Taxonomy" id="182803"/>
    <lineage>
        <taxon>Eukaryota</taxon>
        <taxon>Metazoa</taxon>
        <taxon>Ecdysozoa</taxon>
        <taxon>Arthropoda</taxon>
        <taxon>Chelicerata</taxon>
        <taxon>Arachnida</taxon>
        <taxon>Araneae</taxon>
        <taxon>Araneomorphae</taxon>
        <taxon>Entelegynae</taxon>
        <taxon>Araneoidea</taxon>
        <taxon>Araneidae</taxon>
        <taxon>Araneus</taxon>
    </lineage>
</organism>
<keyword evidence="2" id="KW-1185">Reference proteome</keyword>
<dbReference type="EMBL" id="BGPR01132450">
    <property type="protein sequence ID" value="GBN49093.1"/>
    <property type="molecule type" value="Genomic_DNA"/>
</dbReference>
<feature type="non-terminal residue" evidence="1">
    <location>
        <position position="66"/>
    </location>
</feature>
<reference evidence="1 2" key="1">
    <citation type="journal article" date="2019" name="Sci. Rep.">
        <title>Orb-weaving spider Araneus ventricosus genome elucidates the spidroin gene catalogue.</title>
        <authorList>
            <person name="Kono N."/>
            <person name="Nakamura H."/>
            <person name="Ohtoshi R."/>
            <person name="Moran D.A.P."/>
            <person name="Shinohara A."/>
            <person name="Yoshida Y."/>
            <person name="Fujiwara M."/>
            <person name="Mori M."/>
            <person name="Tomita M."/>
            <person name="Arakawa K."/>
        </authorList>
    </citation>
    <scope>NUCLEOTIDE SEQUENCE [LARGE SCALE GENOMIC DNA]</scope>
</reference>
<evidence type="ECO:0000313" key="2">
    <source>
        <dbReference type="Proteomes" id="UP000499080"/>
    </source>
</evidence>
<dbReference type="Proteomes" id="UP000499080">
    <property type="component" value="Unassembled WGS sequence"/>
</dbReference>
<gene>
    <name evidence="1" type="ORF">AVEN_250154_1</name>
</gene>
<evidence type="ECO:0000313" key="1">
    <source>
        <dbReference type="EMBL" id="GBN49093.1"/>
    </source>
</evidence>
<sequence>MENDGLFRKTRITGNSKPQHLHKLIIPADSKSANNSAQCLTAGQVSKEILRTPKTFKDDHLISATP</sequence>